<name>A0A8E2J7H1_9APHY</name>
<evidence type="ECO:0000256" key="1">
    <source>
        <dbReference type="SAM" id="MobiDB-lite"/>
    </source>
</evidence>
<dbReference type="AlphaFoldDB" id="A0A8E2J7H1"/>
<accession>A0A8E2J7H1</accession>
<organism evidence="2 3">
    <name type="scientific">Obba rivulosa</name>
    <dbReference type="NCBI Taxonomy" id="1052685"/>
    <lineage>
        <taxon>Eukaryota</taxon>
        <taxon>Fungi</taxon>
        <taxon>Dikarya</taxon>
        <taxon>Basidiomycota</taxon>
        <taxon>Agaricomycotina</taxon>
        <taxon>Agaricomycetes</taxon>
        <taxon>Polyporales</taxon>
        <taxon>Gelatoporiaceae</taxon>
        <taxon>Obba</taxon>
    </lineage>
</organism>
<keyword evidence="3" id="KW-1185">Reference proteome</keyword>
<feature type="region of interest" description="Disordered" evidence="1">
    <location>
        <begin position="172"/>
        <end position="202"/>
    </location>
</feature>
<dbReference type="Proteomes" id="UP000250043">
    <property type="component" value="Unassembled WGS sequence"/>
</dbReference>
<reference evidence="2 3" key="1">
    <citation type="submission" date="2016-07" db="EMBL/GenBank/DDBJ databases">
        <title>Draft genome of the white-rot fungus Obba rivulosa 3A-2.</title>
        <authorList>
            <consortium name="DOE Joint Genome Institute"/>
            <person name="Miettinen O."/>
            <person name="Riley R."/>
            <person name="Acob R."/>
            <person name="Barry K."/>
            <person name="Cullen D."/>
            <person name="De Vries R."/>
            <person name="Hainaut M."/>
            <person name="Hatakka A."/>
            <person name="Henrissat B."/>
            <person name="Hilden K."/>
            <person name="Kuo R."/>
            <person name="Labutti K."/>
            <person name="Lipzen A."/>
            <person name="Makela M.R."/>
            <person name="Sandor L."/>
            <person name="Spatafora J.W."/>
            <person name="Grigoriev I.V."/>
            <person name="Hibbett D.S."/>
        </authorList>
    </citation>
    <scope>NUCLEOTIDE SEQUENCE [LARGE SCALE GENOMIC DNA]</scope>
    <source>
        <strain evidence="2 3">3A-2</strain>
    </source>
</reference>
<evidence type="ECO:0000313" key="2">
    <source>
        <dbReference type="EMBL" id="OCH96606.1"/>
    </source>
</evidence>
<proteinExistence type="predicted"/>
<evidence type="ECO:0000313" key="3">
    <source>
        <dbReference type="Proteomes" id="UP000250043"/>
    </source>
</evidence>
<feature type="compositionally biased region" description="Basic and acidic residues" evidence="1">
    <location>
        <begin position="193"/>
        <end position="202"/>
    </location>
</feature>
<protein>
    <submittedName>
        <fullName evidence="2">Uncharacterized protein</fullName>
    </submittedName>
</protein>
<gene>
    <name evidence="2" type="ORF">OBBRIDRAFT_12927</name>
</gene>
<sequence>MILDELPSYHAAGDSLFAVACLLLQDLKALAQENGWTLEGAPQSDEELAFQLLAEEARALRKTTRDAASARSLGCGLGIDGEPSCSPQHEPVITADQKLTVTFAEDLDIPPPYEDGGSLDGRCDALNDAAGCSMVIQEVTLCARNGDASPVHTSTRACICGDGGREQRTLLAGPSPPEAGDNQLRMAPRSTGRLRENMRSLR</sequence>
<dbReference type="EMBL" id="KV722330">
    <property type="protein sequence ID" value="OCH96606.1"/>
    <property type="molecule type" value="Genomic_DNA"/>
</dbReference>